<reference evidence="1 2" key="1">
    <citation type="journal article" date="2013" name="PLoS Genet.">
        <title>Genomic mechanisms accounting for the adaptation to parasitism in nematode-trapping fungi.</title>
        <authorList>
            <person name="Meerupati T."/>
            <person name="Andersson K.M."/>
            <person name="Friman E."/>
            <person name="Kumar D."/>
            <person name="Tunlid A."/>
            <person name="Ahren D."/>
        </authorList>
    </citation>
    <scope>NUCLEOTIDE SEQUENCE [LARGE SCALE GENOMIC DNA]</scope>
    <source>
        <strain evidence="1 2">CBS 200.50</strain>
    </source>
</reference>
<sequence>MGLRKLNFFKNLTRLDLCERAHIRPDIFASNVFKPAVVGILKSAPEKVKTLGGNVTGSLSHWGEDVPDVEYAINNSEEFQQALPPSLTEYNVVLEDSEIFPFHGYNGTKKLIDPHLVIYGARETIKRLRIGTNIKRFNPSYRFGGALLGNMAVPAVYPNLVSLEIHFSLMQGTDTELRQIASSFPNLEELKFFSTFWKRPTSASDAAMLGLKRLKRATLFLPLQTTLPPMLSHATCRILRDFVVEWTECGLDLLEEVQFVVHSLHHDVMNFGFCIVSRGDDPTGYTFRLRQVSLPASDELLEPFDPFWTKYRLANKLLMGDISIADRYPEDFISLHSSGILA</sequence>
<keyword evidence="2" id="KW-1185">Reference proteome</keyword>
<dbReference type="EMBL" id="AQGS01000443">
    <property type="protein sequence ID" value="EPS39822.1"/>
    <property type="molecule type" value="Genomic_DNA"/>
</dbReference>
<dbReference type="AlphaFoldDB" id="S8BWX0"/>
<proteinExistence type="predicted"/>
<organism evidence="1 2">
    <name type="scientific">Dactylellina haptotyla (strain CBS 200.50)</name>
    <name type="common">Nematode-trapping fungus</name>
    <name type="synonym">Monacrosporium haptotylum</name>
    <dbReference type="NCBI Taxonomy" id="1284197"/>
    <lineage>
        <taxon>Eukaryota</taxon>
        <taxon>Fungi</taxon>
        <taxon>Dikarya</taxon>
        <taxon>Ascomycota</taxon>
        <taxon>Pezizomycotina</taxon>
        <taxon>Orbiliomycetes</taxon>
        <taxon>Orbiliales</taxon>
        <taxon>Orbiliaceae</taxon>
        <taxon>Dactylellina</taxon>
    </lineage>
</organism>
<protein>
    <submittedName>
        <fullName evidence="1">Uncharacterized protein</fullName>
    </submittedName>
</protein>
<reference evidence="2" key="2">
    <citation type="submission" date="2013-04" db="EMBL/GenBank/DDBJ databases">
        <title>Genomic mechanisms accounting for the adaptation to parasitism in nematode-trapping fungi.</title>
        <authorList>
            <person name="Ahren D.G."/>
        </authorList>
    </citation>
    <scope>NUCLEOTIDE SEQUENCE [LARGE SCALE GENOMIC DNA]</scope>
    <source>
        <strain evidence="2">CBS 200.50</strain>
    </source>
</reference>
<accession>S8BWX0</accession>
<dbReference type="HOGENOM" id="CLU_811385_0_0_1"/>
<name>S8BWX0_DACHA</name>
<dbReference type="Proteomes" id="UP000015100">
    <property type="component" value="Unassembled WGS sequence"/>
</dbReference>
<comment type="caution">
    <text evidence="1">The sequence shown here is derived from an EMBL/GenBank/DDBJ whole genome shotgun (WGS) entry which is preliminary data.</text>
</comment>
<evidence type="ECO:0000313" key="2">
    <source>
        <dbReference type="Proteomes" id="UP000015100"/>
    </source>
</evidence>
<evidence type="ECO:0000313" key="1">
    <source>
        <dbReference type="EMBL" id="EPS39822.1"/>
    </source>
</evidence>
<gene>
    <name evidence="1" type="ORF">H072_6374</name>
</gene>